<dbReference type="Pfam" id="PF18018">
    <property type="entry name" value="DNA_pol_D_N"/>
    <property type="match status" value="1"/>
</dbReference>
<name>A0A9P4HWQ4_9PEZI</name>
<evidence type="ECO:0000259" key="6">
    <source>
        <dbReference type="Pfam" id="PF04042"/>
    </source>
</evidence>
<dbReference type="CDD" id="cd07387">
    <property type="entry name" value="MPP_PolD2_C"/>
    <property type="match status" value="1"/>
</dbReference>
<dbReference type="InterPro" id="IPR040663">
    <property type="entry name" value="DNA_pol_D_N"/>
</dbReference>
<keyword evidence="4" id="KW-0539">Nucleus</keyword>
<dbReference type="Pfam" id="PF04042">
    <property type="entry name" value="DNA_pol_E_B"/>
    <property type="match status" value="1"/>
</dbReference>
<comment type="similarity">
    <text evidence="2">Belongs to the DNA polymerase delta/II small subunit family.</text>
</comment>
<dbReference type="GO" id="GO:0006271">
    <property type="term" value="P:DNA strand elongation involved in DNA replication"/>
    <property type="evidence" value="ECO:0007669"/>
    <property type="project" value="TreeGrafter"/>
</dbReference>
<gene>
    <name evidence="8" type="ORF">K490DRAFT_71003</name>
</gene>
<dbReference type="AlphaFoldDB" id="A0A9P4HWQ4"/>
<feature type="domain" description="DNA polymerase delta subunit OB-fold" evidence="7">
    <location>
        <begin position="49"/>
        <end position="186"/>
    </location>
</feature>
<organism evidence="8 9">
    <name type="scientific">Saccharata proteae CBS 121410</name>
    <dbReference type="NCBI Taxonomy" id="1314787"/>
    <lineage>
        <taxon>Eukaryota</taxon>
        <taxon>Fungi</taxon>
        <taxon>Dikarya</taxon>
        <taxon>Ascomycota</taxon>
        <taxon>Pezizomycotina</taxon>
        <taxon>Dothideomycetes</taxon>
        <taxon>Dothideomycetes incertae sedis</taxon>
        <taxon>Botryosphaeriales</taxon>
        <taxon>Saccharataceae</taxon>
        <taxon>Saccharata</taxon>
    </lineage>
</organism>
<keyword evidence="9" id="KW-1185">Reference proteome</keyword>
<dbReference type="OrthoDB" id="3763at2759"/>
<dbReference type="InterPro" id="IPR041863">
    <property type="entry name" value="PolD2_C"/>
</dbReference>
<accession>A0A9P4HWQ4</accession>
<dbReference type="Gene3D" id="3.60.21.50">
    <property type="match status" value="1"/>
</dbReference>
<feature type="domain" description="DNA polymerase alpha/delta/epsilon subunit B" evidence="6">
    <location>
        <begin position="217"/>
        <end position="453"/>
    </location>
</feature>
<dbReference type="InterPro" id="IPR007185">
    <property type="entry name" value="DNA_pol_a/d/e_bsu"/>
</dbReference>
<sequence length="505" mass="55191">MSMADDAQELLQKPATSDDFPTQTRAFSSYAPLQTFVLPKGEDRHYAQQYADMYFMRLAELKPEVEKIAAEAWEGFEIGGEKARRVDRVLDVRQGELCWVVGTVYMEMPLKPNILDDISKDHWISAPPPREKYISPNGEDQIMLEDESGRLRLTGSFLATQMLVTGCIIAAMGTENSDGVFEVAKIQVADLAPQPDRLEQPEAAEDDEQQPKPSSKVAIISGLRISGSPSDALRLSLLTEYLTGELGSPSSTQTASARISRLIIAGDSLANASPIPSREDTLAAKKSSKKFGYDASIYNPAPTEHLDQFLSSLLPTLPITLMPGASDPANVAIPQQPLHPALFPLSRAYANPPGAQHDPTTQPGWFDSSTNPFSATIAGYRYLGSGGQPVSDIYKYVPSSDRLEMMESMLRWRCNAPTAPDTLWSYPFQDEDPLLIKECPHVFFAGNMPEFGTDVVEGYHGQTVRVVAVPGFRETGQVVLVDEETLEVEVVEVGVFGDADGLGGE</sequence>
<dbReference type="Proteomes" id="UP000799776">
    <property type="component" value="Unassembled WGS sequence"/>
</dbReference>
<evidence type="ECO:0000313" key="9">
    <source>
        <dbReference type="Proteomes" id="UP000799776"/>
    </source>
</evidence>
<reference evidence="8" key="1">
    <citation type="journal article" date="2020" name="Stud. Mycol.">
        <title>101 Dothideomycetes genomes: a test case for predicting lifestyles and emergence of pathogens.</title>
        <authorList>
            <person name="Haridas S."/>
            <person name="Albert R."/>
            <person name="Binder M."/>
            <person name="Bloem J."/>
            <person name="Labutti K."/>
            <person name="Salamov A."/>
            <person name="Andreopoulos B."/>
            <person name="Baker S."/>
            <person name="Barry K."/>
            <person name="Bills G."/>
            <person name="Bluhm B."/>
            <person name="Cannon C."/>
            <person name="Castanera R."/>
            <person name="Culley D."/>
            <person name="Daum C."/>
            <person name="Ezra D."/>
            <person name="Gonzalez J."/>
            <person name="Henrissat B."/>
            <person name="Kuo A."/>
            <person name="Liang C."/>
            <person name="Lipzen A."/>
            <person name="Lutzoni F."/>
            <person name="Magnuson J."/>
            <person name="Mondo S."/>
            <person name="Nolan M."/>
            <person name="Ohm R."/>
            <person name="Pangilinan J."/>
            <person name="Park H.-J."/>
            <person name="Ramirez L."/>
            <person name="Alfaro M."/>
            <person name="Sun H."/>
            <person name="Tritt A."/>
            <person name="Yoshinaga Y."/>
            <person name="Zwiers L.-H."/>
            <person name="Turgeon B."/>
            <person name="Goodwin S."/>
            <person name="Spatafora J."/>
            <person name="Crous P."/>
            <person name="Grigoriev I."/>
        </authorList>
    </citation>
    <scope>NUCLEOTIDE SEQUENCE</scope>
    <source>
        <strain evidence="8">CBS 121410</strain>
    </source>
</reference>
<keyword evidence="3" id="KW-0235">DNA replication</keyword>
<evidence type="ECO:0000259" key="7">
    <source>
        <dbReference type="Pfam" id="PF18018"/>
    </source>
</evidence>
<comment type="caution">
    <text evidence="8">The sequence shown here is derived from an EMBL/GenBank/DDBJ whole genome shotgun (WGS) entry which is preliminary data.</text>
</comment>
<evidence type="ECO:0000256" key="1">
    <source>
        <dbReference type="ARBA" id="ARBA00004123"/>
    </source>
</evidence>
<evidence type="ECO:0000313" key="8">
    <source>
        <dbReference type="EMBL" id="KAF2090620.1"/>
    </source>
</evidence>
<proteinExistence type="inferred from homology"/>
<dbReference type="EMBL" id="ML978712">
    <property type="protein sequence ID" value="KAF2090620.1"/>
    <property type="molecule type" value="Genomic_DNA"/>
</dbReference>
<evidence type="ECO:0000256" key="3">
    <source>
        <dbReference type="ARBA" id="ARBA00022705"/>
    </source>
</evidence>
<evidence type="ECO:0000256" key="5">
    <source>
        <dbReference type="SAM" id="MobiDB-lite"/>
    </source>
</evidence>
<dbReference type="PANTHER" id="PTHR10416:SF0">
    <property type="entry name" value="DNA POLYMERASE DELTA SUBUNIT 2"/>
    <property type="match status" value="1"/>
</dbReference>
<protein>
    <submittedName>
        <fullName evidence="8">DNA polymerase delta subunit 2</fullName>
    </submittedName>
</protein>
<dbReference type="InterPro" id="IPR024826">
    <property type="entry name" value="DNA_pol_delta/II_ssu"/>
</dbReference>
<dbReference type="GO" id="GO:0003677">
    <property type="term" value="F:DNA binding"/>
    <property type="evidence" value="ECO:0007669"/>
    <property type="project" value="InterPro"/>
</dbReference>
<dbReference type="PANTHER" id="PTHR10416">
    <property type="entry name" value="DNA POLYMERASE DELTA SUBUNIT 2"/>
    <property type="match status" value="1"/>
</dbReference>
<evidence type="ECO:0000256" key="4">
    <source>
        <dbReference type="ARBA" id="ARBA00023242"/>
    </source>
</evidence>
<comment type="subcellular location">
    <subcellularLocation>
        <location evidence="1">Nucleus</location>
    </subcellularLocation>
</comment>
<dbReference type="GO" id="GO:0043625">
    <property type="term" value="C:delta DNA polymerase complex"/>
    <property type="evidence" value="ECO:0007669"/>
    <property type="project" value="TreeGrafter"/>
</dbReference>
<feature type="region of interest" description="Disordered" evidence="5">
    <location>
        <begin position="1"/>
        <end position="21"/>
    </location>
</feature>
<evidence type="ECO:0000256" key="2">
    <source>
        <dbReference type="ARBA" id="ARBA00006035"/>
    </source>
</evidence>